<dbReference type="AlphaFoldDB" id="A0AAW1MGR1"/>
<dbReference type="Proteomes" id="UP001458880">
    <property type="component" value="Unassembled WGS sequence"/>
</dbReference>
<organism evidence="2 3">
    <name type="scientific">Popillia japonica</name>
    <name type="common">Japanese beetle</name>
    <dbReference type="NCBI Taxonomy" id="7064"/>
    <lineage>
        <taxon>Eukaryota</taxon>
        <taxon>Metazoa</taxon>
        <taxon>Ecdysozoa</taxon>
        <taxon>Arthropoda</taxon>
        <taxon>Hexapoda</taxon>
        <taxon>Insecta</taxon>
        <taxon>Pterygota</taxon>
        <taxon>Neoptera</taxon>
        <taxon>Endopterygota</taxon>
        <taxon>Coleoptera</taxon>
        <taxon>Polyphaga</taxon>
        <taxon>Scarabaeiformia</taxon>
        <taxon>Scarabaeidae</taxon>
        <taxon>Rutelinae</taxon>
        <taxon>Popillia</taxon>
    </lineage>
</organism>
<feature type="compositionally biased region" description="Acidic residues" evidence="1">
    <location>
        <begin position="114"/>
        <end position="129"/>
    </location>
</feature>
<keyword evidence="3" id="KW-1185">Reference proteome</keyword>
<feature type="compositionally biased region" description="Basic and acidic residues" evidence="1">
    <location>
        <begin position="104"/>
        <end position="113"/>
    </location>
</feature>
<accession>A0AAW1MGR1</accession>
<evidence type="ECO:0000313" key="3">
    <source>
        <dbReference type="Proteomes" id="UP001458880"/>
    </source>
</evidence>
<protein>
    <submittedName>
        <fullName evidence="2">Uncharacterized protein</fullName>
    </submittedName>
</protein>
<feature type="region of interest" description="Disordered" evidence="1">
    <location>
        <begin position="104"/>
        <end position="135"/>
    </location>
</feature>
<evidence type="ECO:0000313" key="2">
    <source>
        <dbReference type="EMBL" id="KAK9745367.1"/>
    </source>
</evidence>
<dbReference type="EMBL" id="JASPKY010000049">
    <property type="protein sequence ID" value="KAK9745367.1"/>
    <property type="molecule type" value="Genomic_DNA"/>
</dbReference>
<sequence length="192" mass="22676">MHNANARRCLSVYFMINAQRKYNAQYDKHRFKNVKYDVRDIVFMKSAIVSTGEFTKLQRKYRGPITITKVLPGDTYAVTELRESNGRRKQWKTVCDDSQLKIRKSSKMEKEEQSDQEMNEIGQDEEEAEVLSWGQTDKDVQTMLRENKGEEVNADNQGPEEDSEQILDEVSELKKQKHTRTIPKYFMNYKLY</sequence>
<name>A0AAW1MGR1_POPJA</name>
<proteinExistence type="predicted"/>
<evidence type="ECO:0000256" key="1">
    <source>
        <dbReference type="SAM" id="MobiDB-lite"/>
    </source>
</evidence>
<comment type="caution">
    <text evidence="2">The sequence shown here is derived from an EMBL/GenBank/DDBJ whole genome shotgun (WGS) entry which is preliminary data.</text>
</comment>
<gene>
    <name evidence="2" type="ORF">QE152_g6915</name>
</gene>
<reference evidence="2 3" key="1">
    <citation type="journal article" date="2024" name="BMC Genomics">
        <title>De novo assembly and annotation of Popillia japonica's genome with initial clues to its potential as an invasive pest.</title>
        <authorList>
            <person name="Cucini C."/>
            <person name="Boschi S."/>
            <person name="Funari R."/>
            <person name="Cardaioli E."/>
            <person name="Iannotti N."/>
            <person name="Marturano G."/>
            <person name="Paoli F."/>
            <person name="Bruttini M."/>
            <person name="Carapelli A."/>
            <person name="Frati F."/>
            <person name="Nardi F."/>
        </authorList>
    </citation>
    <scope>NUCLEOTIDE SEQUENCE [LARGE SCALE GENOMIC DNA]</scope>
    <source>
        <strain evidence="2">DMR45628</strain>
    </source>
</reference>